<feature type="region of interest" description="Disordered" evidence="3">
    <location>
        <begin position="253"/>
        <end position="279"/>
    </location>
</feature>
<evidence type="ECO:0000313" key="5">
    <source>
        <dbReference type="Proteomes" id="UP001153365"/>
    </source>
</evidence>
<comment type="subcellular location">
    <subcellularLocation>
        <location evidence="1">Nucleus</location>
    </subcellularLocation>
</comment>
<dbReference type="AlphaFoldDB" id="A0AAV0BLS6"/>
<dbReference type="InterPro" id="IPR019140">
    <property type="entry name" value="MCM_complex-bd"/>
</dbReference>
<dbReference type="PANTHER" id="PTHR13489:SF0">
    <property type="entry name" value="MINI-CHROMOSOME MAINTENANCE COMPLEX-BINDING PROTEIN"/>
    <property type="match status" value="1"/>
</dbReference>
<evidence type="ECO:0000256" key="1">
    <source>
        <dbReference type="ARBA" id="ARBA00004123"/>
    </source>
</evidence>
<dbReference type="Pfam" id="PF09739">
    <property type="entry name" value="MCM_bind"/>
    <property type="match status" value="2"/>
</dbReference>
<dbReference type="PANTHER" id="PTHR13489">
    <property type="entry name" value="MINI-CHROMOSOME MAINTENANCE COMPLEX-BINDING PROTEIN"/>
    <property type="match status" value="1"/>
</dbReference>
<gene>
    <name evidence="4" type="ORF">PPACK8108_LOCUS23144</name>
</gene>
<evidence type="ECO:0000256" key="3">
    <source>
        <dbReference type="SAM" id="MobiDB-lite"/>
    </source>
</evidence>
<dbReference type="GO" id="GO:0006261">
    <property type="term" value="P:DNA-templated DNA replication"/>
    <property type="evidence" value="ECO:0007669"/>
    <property type="project" value="TreeGrafter"/>
</dbReference>
<sequence>MENVYELSRVILEPLVVIDQICSGSGSGIDPSSTDTTGQLERSVSGSFRSIFDSDQRIDQVPSLTGLRKDSCLRFEIPDESLVRFRCMIQDTGIGSELYRSENRDGKNLMYRENHILNGCDEYEFQEGGMRESLNERDLFYGVEVPGESDWYRSDLDESCRSTTSSSGAELELGLESLDLNRDNCCSSYGLRNFDGSKLESTKRKFPIAGKTHLGALLKLYNSDDNSFIKTGGIVEVIGVYGWTQSWPTVDLDETIPQQPTNSDTKRPDSQTGPNPPPTTIPCIHVIFCRYPPLPRISSSLLNNDRASVRDSLINYLARNFFNCDNLSAQYVLAALCSKIRSRSAGITVGALPLNLIYDEDSDPEPSSLSNFLSSIIPQSSTIPLTVSTLNERVLFPVSDQGSLQSGALQLGPGTLLFIDSSNMKEGQLNSIGVKNVEALQKLIEDAKLLYSFPYSNYEFEVQLRIILVSSGSKTFLNGFWSVPVNGSLKALKKDQEIKVPTEEELIAWRCLIQDTCTKEIVIPESLSSEIQNTFVTIRRGAMTATEADKAMSQEELGKRLELSRLIGLIDGKGEVGLEDWQLACKMEKIRKVRLEIGKK</sequence>
<evidence type="ECO:0000313" key="4">
    <source>
        <dbReference type="EMBL" id="CAH7688209.1"/>
    </source>
</evidence>
<dbReference type="GO" id="GO:0003682">
    <property type="term" value="F:chromatin binding"/>
    <property type="evidence" value="ECO:0007669"/>
    <property type="project" value="TreeGrafter"/>
</dbReference>
<keyword evidence="5" id="KW-1185">Reference proteome</keyword>
<organism evidence="4 5">
    <name type="scientific">Phakopsora pachyrhizi</name>
    <name type="common">Asian soybean rust disease fungus</name>
    <dbReference type="NCBI Taxonomy" id="170000"/>
    <lineage>
        <taxon>Eukaryota</taxon>
        <taxon>Fungi</taxon>
        <taxon>Dikarya</taxon>
        <taxon>Basidiomycota</taxon>
        <taxon>Pucciniomycotina</taxon>
        <taxon>Pucciniomycetes</taxon>
        <taxon>Pucciniales</taxon>
        <taxon>Phakopsoraceae</taxon>
        <taxon>Phakopsora</taxon>
    </lineage>
</organism>
<keyword evidence="2" id="KW-0539">Nucleus</keyword>
<proteinExistence type="predicted"/>
<evidence type="ECO:0000256" key="2">
    <source>
        <dbReference type="ARBA" id="ARBA00023242"/>
    </source>
</evidence>
<accession>A0AAV0BLS6</accession>
<dbReference type="EMBL" id="CALTRL010005963">
    <property type="protein sequence ID" value="CAH7688209.1"/>
    <property type="molecule type" value="Genomic_DNA"/>
</dbReference>
<name>A0AAV0BLS6_PHAPC</name>
<reference evidence="4" key="1">
    <citation type="submission" date="2022-06" db="EMBL/GenBank/DDBJ databases">
        <authorList>
            <consortium name="SYNGENTA / RWTH Aachen University"/>
        </authorList>
    </citation>
    <scope>NUCLEOTIDE SEQUENCE</scope>
</reference>
<protein>
    <submittedName>
        <fullName evidence="4">Alanine racemase-domain-containing protein</fullName>
    </submittedName>
</protein>
<dbReference type="Proteomes" id="UP001153365">
    <property type="component" value="Unassembled WGS sequence"/>
</dbReference>
<dbReference type="GO" id="GO:0005634">
    <property type="term" value="C:nucleus"/>
    <property type="evidence" value="ECO:0007669"/>
    <property type="project" value="UniProtKB-SubCell"/>
</dbReference>
<comment type="caution">
    <text evidence="4">The sequence shown here is derived from an EMBL/GenBank/DDBJ whole genome shotgun (WGS) entry which is preliminary data.</text>
</comment>